<keyword evidence="4" id="KW-0808">Transferase</keyword>
<dbReference type="Gene3D" id="2.60.120.1440">
    <property type="match status" value="1"/>
</dbReference>
<dbReference type="Pfam" id="PF16344">
    <property type="entry name" value="FecR_C"/>
    <property type="match status" value="1"/>
</dbReference>
<dbReference type="InterPro" id="IPR012373">
    <property type="entry name" value="Ferrdict_sens_TM"/>
</dbReference>
<name>A0A135W8A2_9FLAO</name>
<evidence type="ECO:0000259" key="2">
    <source>
        <dbReference type="Pfam" id="PF04773"/>
    </source>
</evidence>
<sequence length="319" mass="35828">MKYFMKSQKNKNTAAFVFKLWQREVSGEKISEKENEILNQWKTRTEKNLDRVHMKESRERVLSALELYFIKPVKEAPIYPLKKYIYTAAAAIILLLSVGGILTYTTFFKPDTYTSDSGNRKVYLADGSVVTLLKGAELTVDKSFPASTRIVNLKGDAVFSVAKSKKHPFIVHADGFSTRVLGTVFKISQSGKDKSVQLYEGKVAVSYAGTPVSYLKPNQKWTNFGVAQTAAVISLNPEKNNSGQKTELLSLSFSDVSFKEVAEIMQEHYKIKIMYPKESAEKKITADFTGGTADENMEALAFILGLEVHKENQIYTLKK</sequence>
<dbReference type="PANTHER" id="PTHR30273:SF2">
    <property type="entry name" value="PROTEIN FECR"/>
    <property type="match status" value="1"/>
</dbReference>
<dbReference type="PANTHER" id="PTHR30273">
    <property type="entry name" value="PERIPLASMIC SIGNAL SENSOR AND SIGMA FACTOR ACTIVATOR FECR-RELATED"/>
    <property type="match status" value="1"/>
</dbReference>
<dbReference type="GO" id="GO:0016989">
    <property type="term" value="F:sigma factor antagonist activity"/>
    <property type="evidence" value="ECO:0007669"/>
    <property type="project" value="TreeGrafter"/>
</dbReference>
<protein>
    <submittedName>
        <fullName evidence="4">Histidine kinase</fullName>
    </submittedName>
</protein>
<evidence type="ECO:0000313" key="4">
    <source>
        <dbReference type="EMBL" id="KXH81158.1"/>
    </source>
</evidence>
<dbReference type="GO" id="GO:0016301">
    <property type="term" value="F:kinase activity"/>
    <property type="evidence" value="ECO:0007669"/>
    <property type="project" value="UniProtKB-KW"/>
</dbReference>
<keyword evidence="1" id="KW-1133">Transmembrane helix</keyword>
<evidence type="ECO:0000256" key="1">
    <source>
        <dbReference type="SAM" id="Phobius"/>
    </source>
</evidence>
<evidence type="ECO:0000313" key="5">
    <source>
        <dbReference type="Proteomes" id="UP000070513"/>
    </source>
</evidence>
<gene>
    <name evidence="4" type="ORF">AU378_15675</name>
</gene>
<feature type="domain" description="Protein FecR C-terminal" evidence="3">
    <location>
        <begin position="251"/>
        <end position="315"/>
    </location>
</feature>
<reference evidence="4 5" key="2">
    <citation type="journal article" date="2016" name="Genome Announc.">
        <title>Draft Genome Sequence of a Biocontrol Rhizobacterium, Chryseobacterium kwangjuense Strain KJ1R5, Isolated from Pepper (Capsicum annuum).</title>
        <authorList>
            <person name="Jeong J.J."/>
            <person name="Park H."/>
            <person name="Park B.H."/>
            <person name="Mannaa M."/>
            <person name="Sang M.K."/>
            <person name="Choi I.G."/>
            <person name="Kim K.D."/>
        </authorList>
    </citation>
    <scope>NUCLEOTIDE SEQUENCE [LARGE SCALE GENOMIC DNA]</scope>
    <source>
        <strain evidence="4 5">KJ1R5</strain>
    </source>
</reference>
<organism evidence="4 5">
    <name type="scientific">Chryseobacterium kwangjuense</name>
    <dbReference type="NCBI Taxonomy" id="267125"/>
    <lineage>
        <taxon>Bacteria</taxon>
        <taxon>Pseudomonadati</taxon>
        <taxon>Bacteroidota</taxon>
        <taxon>Flavobacteriia</taxon>
        <taxon>Flavobacteriales</taxon>
        <taxon>Weeksellaceae</taxon>
        <taxon>Chryseobacterium group</taxon>
        <taxon>Chryseobacterium</taxon>
    </lineage>
</organism>
<reference evidence="5" key="1">
    <citation type="submission" date="2015-12" db="EMBL/GenBank/DDBJ databases">
        <title>Genome sequence of a biocontrol rhizobacterium Chryseobacterium kwangjuense strain KJ1R5 isolated from pepper (Capsicum annuum L.).</title>
        <authorList>
            <person name="Jeong J.-J."/>
            <person name="Park H."/>
            <person name="Mannaa M."/>
            <person name="Sang M.K."/>
            <person name="Choi I.-G."/>
            <person name="Kim K.D."/>
        </authorList>
    </citation>
    <scope>NUCLEOTIDE SEQUENCE [LARGE SCALE GENOMIC DNA]</scope>
    <source>
        <strain evidence="5">KJ1R5</strain>
    </source>
</reference>
<dbReference type="Proteomes" id="UP000070513">
    <property type="component" value="Unassembled WGS sequence"/>
</dbReference>
<dbReference type="EMBL" id="LPUR01000016">
    <property type="protein sequence ID" value="KXH81158.1"/>
    <property type="molecule type" value="Genomic_DNA"/>
</dbReference>
<feature type="transmembrane region" description="Helical" evidence="1">
    <location>
        <begin position="84"/>
        <end position="107"/>
    </location>
</feature>
<dbReference type="PIRSF" id="PIRSF018266">
    <property type="entry name" value="FecR"/>
    <property type="match status" value="1"/>
</dbReference>
<keyword evidence="4" id="KW-0418">Kinase</keyword>
<dbReference type="Pfam" id="PF04773">
    <property type="entry name" value="FecR"/>
    <property type="match status" value="1"/>
</dbReference>
<feature type="domain" description="FecR protein" evidence="2">
    <location>
        <begin position="114"/>
        <end position="203"/>
    </location>
</feature>
<comment type="caution">
    <text evidence="4">The sequence shown here is derived from an EMBL/GenBank/DDBJ whole genome shotgun (WGS) entry which is preliminary data.</text>
</comment>
<dbReference type="AlphaFoldDB" id="A0A135W8A2"/>
<keyword evidence="1" id="KW-0812">Transmembrane</keyword>
<evidence type="ECO:0000259" key="3">
    <source>
        <dbReference type="Pfam" id="PF16344"/>
    </source>
</evidence>
<accession>A0A135W8A2</accession>
<proteinExistence type="predicted"/>
<dbReference type="InterPro" id="IPR032508">
    <property type="entry name" value="FecR_C"/>
</dbReference>
<dbReference type="OrthoDB" id="651134at2"/>
<dbReference type="InterPro" id="IPR006860">
    <property type="entry name" value="FecR"/>
</dbReference>
<keyword evidence="1" id="KW-0472">Membrane</keyword>
<dbReference type="Gene3D" id="3.55.50.30">
    <property type="match status" value="1"/>
</dbReference>